<dbReference type="EMBL" id="JACHEX010000007">
    <property type="protein sequence ID" value="MBB6063417.1"/>
    <property type="molecule type" value="Genomic_DNA"/>
</dbReference>
<dbReference type="AlphaFoldDB" id="A0A841GLZ9"/>
<keyword evidence="2" id="KW-1185">Reference proteome</keyword>
<evidence type="ECO:0000313" key="2">
    <source>
        <dbReference type="Proteomes" id="UP000555828"/>
    </source>
</evidence>
<reference evidence="1 2" key="1">
    <citation type="submission" date="2020-08" db="EMBL/GenBank/DDBJ databases">
        <title>Genomic Encyclopedia of Type Strains, Phase IV (KMG-IV): sequencing the most valuable type-strain genomes for metagenomic binning, comparative biology and taxonomic classification.</title>
        <authorList>
            <person name="Goeker M."/>
        </authorList>
    </citation>
    <scope>NUCLEOTIDE SEQUENCE [LARGE SCALE GENOMIC DNA]</scope>
    <source>
        <strain evidence="1 2">DSM 13481</strain>
    </source>
</reference>
<name>A0A841GLZ9_9BACT</name>
<accession>A0A841GLZ9</accession>
<comment type="caution">
    <text evidence="1">The sequence shown here is derived from an EMBL/GenBank/DDBJ whole genome shotgun (WGS) entry which is preliminary data.</text>
</comment>
<protein>
    <submittedName>
        <fullName evidence="1">Uncharacterized protein</fullName>
    </submittedName>
</protein>
<gene>
    <name evidence="1" type="ORF">HNP65_001888</name>
</gene>
<evidence type="ECO:0000313" key="1">
    <source>
        <dbReference type="EMBL" id="MBB6063417.1"/>
    </source>
</evidence>
<sequence length="37" mass="4492">MKKLENVSLKKREGSKKQIKKMYKCYGKVPEKIHWIN</sequence>
<dbReference type="Proteomes" id="UP000555828">
    <property type="component" value="Unassembled WGS sequence"/>
</dbReference>
<organism evidence="1 2">
    <name type="scientific">Thermosipho japonicus</name>
    <dbReference type="NCBI Taxonomy" id="90323"/>
    <lineage>
        <taxon>Bacteria</taxon>
        <taxon>Thermotogati</taxon>
        <taxon>Thermotogota</taxon>
        <taxon>Thermotogae</taxon>
        <taxon>Thermotogales</taxon>
        <taxon>Fervidobacteriaceae</taxon>
        <taxon>Thermosipho</taxon>
    </lineage>
</organism>
<proteinExistence type="predicted"/>